<evidence type="ECO:0000256" key="2">
    <source>
        <dbReference type="ARBA" id="ARBA00022723"/>
    </source>
</evidence>
<feature type="signal peptide" evidence="5">
    <location>
        <begin position="1"/>
        <end position="18"/>
    </location>
</feature>
<evidence type="ECO:0000313" key="7">
    <source>
        <dbReference type="EMBL" id="KNB17239.1"/>
    </source>
</evidence>
<dbReference type="OrthoDB" id="4018688at2759"/>
<evidence type="ECO:0000256" key="3">
    <source>
        <dbReference type="ARBA" id="ARBA00022801"/>
    </source>
</evidence>
<dbReference type="Pfam" id="PF01975">
    <property type="entry name" value="SurE"/>
    <property type="match status" value="1"/>
</dbReference>
<gene>
    <name evidence="7" type="ORF">FOXG_21887</name>
</gene>
<dbReference type="RefSeq" id="XP_018255284.1">
    <property type="nucleotide sequence ID" value="XM_018402260.1"/>
</dbReference>
<keyword evidence="4" id="KW-1133">Transmembrane helix</keyword>
<feature type="chain" id="PRO_5005325115" description="Survival protein SurE-like phosphatase/nucleotidase domain-containing protein" evidence="5">
    <location>
        <begin position="19"/>
        <end position="631"/>
    </location>
</feature>
<keyword evidence="4" id="KW-0472">Membrane</keyword>
<evidence type="ECO:0000313" key="8">
    <source>
        <dbReference type="Proteomes" id="UP000009097"/>
    </source>
</evidence>
<dbReference type="KEGG" id="fox:FOXG_21887"/>
<dbReference type="EMBL" id="DS231721">
    <property type="protein sequence ID" value="KNB17239.1"/>
    <property type="molecule type" value="Genomic_DNA"/>
</dbReference>
<comment type="similarity">
    <text evidence="1">Belongs to the SurE nucleotidase family.</text>
</comment>
<proteinExistence type="inferred from homology"/>
<dbReference type="PANTHER" id="PTHR30457:SF0">
    <property type="entry name" value="PHOSPHATASE, PUTATIVE (AFU_ORTHOLOGUE AFUA_4G01070)-RELATED"/>
    <property type="match status" value="1"/>
</dbReference>
<dbReference type="Gene3D" id="3.40.1210.10">
    <property type="entry name" value="Survival protein SurE-like phosphatase/nucleotidase"/>
    <property type="match status" value="1"/>
</dbReference>
<keyword evidence="4" id="KW-0812">Transmembrane</keyword>
<evidence type="ECO:0000259" key="6">
    <source>
        <dbReference type="Pfam" id="PF01975"/>
    </source>
</evidence>
<keyword evidence="2" id="KW-0479">Metal-binding</keyword>
<feature type="domain" description="Survival protein SurE-like phosphatase/nucleotidase" evidence="6">
    <location>
        <begin position="332"/>
        <end position="537"/>
    </location>
</feature>
<dbReference type="GeneID" id="28962593"/>
<keyword evidence="5" id="KW-0732">Signal</keyword>
<dbReference type="Proteomes" id="UP000009097">
    <property type="component" value="Unassembled WGS sequence"/>
</dbReference>
<dbReference type="NCBIfam" id="TIGR00087">
    <property type="entry name" value="surE"/>
    <property type="match status" value="1"/>
</dbReference>
<dbReference type="GO" id="GO:0046872">
    <property type="term" value="F:metal ion binding"/>
    <property type="evidence" value="ECO:0007669"/>
    <property type="project" value="UniProtKB-KW"/>
</dbReference>
<dbReference type="GO" id="GO:0008252">
    <property type="term" value="F:nucleotidase activity"/>
    <property type="evidence" value="ECO:0007669"/>
    <property type="project" value="InterPro"/>
</dbReference>
<keyword evidence="3" id="KW-0378">Hydrolase</keyword>
<evidence type="ECO:0000256" key="4">
    <source>
        <dbReference type="SAM" id="Phobius"/>
    </source>
</evidence>
<dbReference type="VEuPathDB" id="FungiDB:FOXG_21887"/>
<organism evidence="7 8">
    <name type="scientific">Fusarium oxysporum f. sp. lycopersici (strain 4287 / CBS 123668 / FGSC 9935 / NRRL 34936)</name>
    <name type="common">Fusarium vascular wilt of tomato</name>
    <dbReference type="NCBI Taxonomy" id="426428"/>
    <lineage>
        <taxon>Eukaryota</taxon>
        <taxon>Fungi</taxon>
        <taxon>Dikarya</taxon>
        <taxon>Ascomycota</taxon>
        <taxon>Pezizomycotina</taxon>
        <taxon>Sordariomycetes</taxon>
        <taxon>Hypocreomycetidae</taxon>
        <taxon>Hypocreales</taxon>
        <taxon>Nectriaceae</taxon>
        <taxon>Fusarium</taxon>
        <taxon>Fusarium oxysporum species complex</taxon>
    </lineage>
</organism>
<feature type="transmembrane region" description="Helical" evidence="4">
    <location>
        <begin position="279"/>
        <end position="301"/>
    </location>
</feature>
<name>A0A0J9W2D4_FUSO4</name>
<dbReference type="AlphaFoldDB" id="A0A0J9W2D4"/>
<dbReference type="InterPro" id="IPR036523">
    <property type="entry name" value="SurE-like_sf"/>
</dbReference>
<reference evidence="7" key="1">
    <citation type="submission" date="2007-04" db="EMBL/GenBank/DDBJ databases">
        <authorList>
            <consortium name="The Broad Institute Genome Sequencing Platform"/>
            <person name="Birren B."/>
            <person name="Lander E."/>
            <person name="Galagan J."/>
            <person name="Nusbaum C."/>
            <person name="Devon K."/>
            <person name="Ma L.-J."/>
            <person name="Jaffe D."/>
            <person name="Butler J."/>
            <person name="Alvarez P."/>
            <person name="Gnerre S."/>
            <person name="Grabherr M."/>
            <person name="Kleber M."/>
            <person name="Mauceli E."/>
            <person name="Brockman W."/>
            <person name="MacCallum I.A."/>
            <person name="Young S."/>
            <person name="LaButti K."/>
            <person name="DeCaprio D."/>
            <person name="Crawford M."/>
            <person name="Koehrsen M."/>
            <person name="Engels R."/>
            <person name="Montgomery P."/>
            <person name="Pearson M."/>
            <person name="Howarth C."/>
            <person name="Larson L."/>
            <person name="White J."/>
            <person name="O'Leary S."/>
            <person name="Kodira C."/>
            <person name="Zeng Q."/>
            <person name="Yandava C."/>
            <person name="Alvarado L."/>
            <person name="Kistler C."/>
            <person name="Shim W.-B."/>
            <person name="Kang S."/>
            <person name="Woloshuk C."/>
        </authorList>
    </citation>
    <scope>NUCLEOTIDE SEQUENCE</scope>
    <source>
        <strain evidence="7">4287</strain>
    </source>
</reference>
<evidence type="ECO:0000256" key="5">
    <source>
        <dbReference type="SAM" id="SignalP"/>
    </source>
</evidence>
<dbReference type="SUPFAM" id="SSF64167">
    <property type="entry name" value="SurE-like"/>
    <property type="match status" value="1"/>
</dbReference>
<accession>A0A0J9W2D4</accession>
<reference evidence="7" key="2">
    <citation type="journal article" date="2010" name="Nature">
        <title>Comparative genomics reveals mobile pathogenicity chromosomes in Fusarium.</title>
        <authorList>
            <person name="Ma L.J."/>
            <person name="van der Does H.C."/>
            <person name="Borkovich K.A."/>
            <person name="Coleman J.J."/>
            <person name="Daboussi M.J."/>
            <person name="Di Pietro A."/>
            <person name="Dufresne M."/>
            <person name="Freitag M."/>
            <person name="Grabherr M."/>
            <person name="Henrissat B."/>
            <person name="Houterman P.M."/>
            <person name="Kang S."/>
            <person name="Shim W.B."/>
            <person name="Woloshuk C."/>
            <person name="Xie X."/>
            <person name="Xu J.R."/>
            <person name="Antoniw J."/>
            <person name="Baker S.E."/>
            <person name="Bluhm B.H."/>
            <person name="Breakspear A."/>
            <person name="Brown D.W."/>
            <person name="Butchko R.A."/>
            <person name="Chapman S."/>
            <person name="Coulson R."/>
            <person name="Coutinho P.M."/>
            <person name="Danchin E.G."/>
            <person name="Diener A."/>
            <person name="Gale L.R."/>
            <person name="Gardiner D.M."/>
            <person name="Goff S."/>
            <person name="Hammond-Kosack K.E."/>
            <person name="Hilburn K."/>
            <person name="Hua-Van A."/>
            <person name="Jonkers W."/>
            <person name="Kazan K."/>
            <person name="Kodira C.D."/>
            <person name="Koehrsen M."/>
            <person name="Kumar L."/>
            <person name="Lee Y.H."/>
            <person name="Li L."/>
            <person name="Manners J.M."/>
            <person name="Miranda-Saavedra D."/>
            <person name="Mukherjee M."/>
            <person name="Park G."/>
            <person name="Park J."/>
            <person name="Park S.Y."/>
            <person name="Proctor R.H."/>
            <person name="Regev A."/>
            <person name="Ruiz-Roldan M.C."/>
            <person name="Sain D."/>
            <person name="Sakthikumar S."/>
            <person name="Sykes S."/>
            <person name="Schwartz D.C."/>
            <person name="Turgeon B.G."/>
            <person name="Wapinski I."/>
            <person name="Yoder O."/>
            <person name="Young S."/>
            <person name="Zeng Q."/>
            <person name="Zhou S."/>
            <person name="Galagan J."/>
            <person name="Cuomo C.A."/>
            <person name="Kistler H.C."/>
            <person name="Rep M."/>
        </authorList>
    </citation>
    <scope>NUCLEOTIDE SEQUENCE [LARGE SCALE GENOMIC DNA]</scope>
    <source>
        <strain evidence="7">4287</strain>
    </source>
</reference>
<dbReference type="PANTHER" id="PTHR30457">
    <property type="entry name" value="5'-NUCLEOTIDASE SURE"/>
    <property type="match status" value="1"/>
</dbReference>
<dbReference type="InterPro" id="IPR002828">
    <property type="entry name" value="SurE-like_Pase/nucleotidase"/>
</dbReference>
<sequence length="631" mass="68772">MFRMFALVWLYLLGTCLARNSSLPGDCPTEITDVDKGVTFNASGTLPVKFKGQRDPWYISTTVTDERDQNRTFINGHSMQWRKAFISVPRQLVGSLDGKTVEVCPYMLKGLNNTSEDPDDADESCKGVMSDECIEEFENLTLPLGTGKNCPSYQDFDLSDKCKLHLYSAMLFPPRNFSTARCSLDKMPYLDIPDNHRTYGTYISLGEDGDIDYDDYDMYDIRVQQTIPMFMMVSTRGVSDSKMVCIAPNEVVRGSRKPESKLEGAEQEDGNTASRVGGLGAAVFLGVGAMIFSLLIPWTFVTMRLSSFIELSPSSFITGAALLSSGANALNILLNNDDGFGSGNLREMYRIFKEKGHNVWLVAPATKQSGKGGTSDFTTEGNLTAPSQYDLIPKGAPSVGHDPKDSQIWYYNGTPAACTFVALDYVLPKFANFSVPDLVVTGPNYGTNLGGFVWTLSGTAGAAYAATNRGIPAIAISASNQEVPYFEVKNRTNPATWAAQASVKFVENFIATSPKNGPLLPLGYGVSVNLPVLTKKNQNPDFVQTRFTGNAHVNEAVLDKEKGTFTWANIKPYAAGVNACINGDCSLPGETYVVENGKASVSFYTVDYSAPSTEYTKSLIQRVASFVSSDK</sequence>
<evidence type="ECO:0000256" key="1">
    <source>
        <dbReference type="ARBA" id="ARBA00011062"/>
    </source>
</evidence>
<protein>
    <recommendedName>
        <fullName evidence="6">Survival protein SurE-like phosphatase/nucleotidase domain-containing protein</fullName>
    </recommendedName>
</protein>
<dbReference type="InterPro" id="IPR030048">
    <property type="entry name" value="SurE"/>
</dbReference>